<dbReference type="InterPro" id="IPR050706">
    <property type="entry name" value="Cyclic-di-GMP_PDE-like"/>
</dbReference>
<dbReference type="Proteomes" id="UP000283087">
    <property type="component" value="Unassembled WGS sequence"/>
</dbReference>
<evidence type="ECO:0000313" key="2">
    <source>
        <dbReference type="EMBL" id="RTE64299.1"/>
    </source>
</evidence>
<reference evidence="2 3" key="1">
    <citation type="submission" date="2018-11" db="EMBL/GenBank/DDBJ databases">
        <title>The draft genome sequence of Amphritea opalescens ANRC-JH13T.</title>
        <authorList>
            <person name="Fang Z."/>
            <person name="Zhang Y."/>
            <person name="Han X."/>
        </authorList>
    </citation>
    <scope>NUCLEOTIDE SEQUENCE [LARGE SCALE GENOMIC DNA]</scope>
    <source>
        <strain evidence="2 3">ANRC-JH13</strain>
    </source>
</reference>
<dbReference type="InterPro" id="IPR035919">
    <property type="entry name" value="EAL_sf"/>
</dbReference>
<dbReference type="PANTHER" id="PTHR33121:SF76">
    <property type="entry name" value="SIGNALING PROTEIN"/>
    <property type="match status" value="1"/>
</dbReference>
<accession>A0A430KLE1</accession>
<dbReference type="SUPFAM" id="SSF141868">
    <property type="entry name" value="EAL domain-like"/>
    <property type="match status" value="1"/>
</dbReference>
<keyword evidence="3" id="KW-1185">Reference proteome</keyword>
<dbReference type="InterPro" id="IPR001633">
    <property type="entry name" value="EAL_dom"/>
</dbReference>
<dbReference type="GO" id="GO:0071111">
    <property type="term" value="F:cyclic-guanylate-specific phosphodiesterase activity"/>
    <property type="evidence" value="ECO:0007669"/>
    <property type="project" value="InterPro"/>
</dbReference>
<dbReference type="PROSITE" id="PS50883">
    <property type="entry name" value="EAL"/>
    <property type="match status" value="1"/>
</dbReference>
<dbReference type="OrthoDB" id="1673646at2"/>
<dbReference type="AlphaFoldDB" id="A0A430KLE1"/>
<dbReference type="SMART" id="SM00052">
    <property type="entry name" value="EAL"/>
    <property type="match status" value="1"/>
</dbReference>
<dbReference type="PANTHER" id="PTHR33121">
    <property type="entry name" value="CYCLIC DI-GMP PHOSPHODIESTERASE PDEF"/>
    <property type="match status" value="1"/>
</dbReference>
<evidence type="ECO:0000259" key="1">
    <source>
        <dbReference type="PROSITE" id="PS50883"/>
    </source>
</evidence>
<comment type="caution">
    <text evidence="2">The sequence shown here is derived from an EMBL/GenBank/DDBJ whole genome shotgun (WGS) entry which is preliminary data.</text>
</comment>
<gene>
    <name evidence="2" type="ORF">EH243_18120</name>
</gene>
<dbReference type="EMBL" id="RQXW01000028">
    <property type="protein sequence ID" value="RTE64299.1"/>
    <property type="molecule type" value="Genomic_DNA"/>
</dbReference>
<dbReference type="Gene3D" id="3.30.450.20">
    <property type="entry name" value="PAS domain"/>
    <property type="match status" value="1"/>
</dbReference>
<evidence type="ECO:0000313" key="3">
    <source>
        <dbReference type="Proteomes" id="UP000283087"/>
    </source>
</evidence>
<name>A0A430KLE1_9GAMM</name>
<proteinExistence type="predicted"/>
<dbReference type="Gene3D" id="3.20.20.450">
    <property type="entry name" value="EAL domain"/>
    <property type="match status" value="1"/>
</dbReference>
<dbReference type="SUPFAM" id="SSF103190">
    <property type="entry name" value="Sensory domain-like"/>
    <property type="match status" value="1"/>
</dbReference>
<dbReference type="InterPro" id="IPR029151">
    <property type="entry name" value="Sensor-like_sf"/>
</dbReference>
<feature type="domain" description="EAL" evidence="1">
    <location>
        <begin position="1"/>
        <end position="236"/>
    </location>
</feature>
<dbReference type="CDD" id="cd01948">
    <property type="entry name" value="EAL"/>
    <property type="match status" value="1"/>
</dbReference>
<dbReference type="Pfam" id="PF00563">
    <property type="entry name" value="EAL"/>
    <property type="match status" value="1"/>
</dbReference>
<protein>
    <submittedName>
        <fullName evidence="2">EAL domain-containing protein</fullName>
    </submittedName>
</protein>
<sequence length="389" mass="44075">MASHFQPIYSIAHRRAIGYEGLIRATSPQGLAIPPAELLALPANSQEMLGLDRLCRSLHVENFTAQSANNEWLFVNLDAQSLLNEQPEIGFTQQLLTQSGLSPHRLVIEILETEVQDIDYLKHFIDYFHQLNCLIAIDDFGAGHSNFDRIWQLEPDIVKLDRNLIREAALSKRAERILSGIISLLHQTGSLVIVEGVETEREAEVAIAANADMMQGFYFARPAPLLTADNNTCDIIDQLLHNQHHQRSQRSQSKASSLQRIESLFQLALDDLKTHQNLQQSSAQIFCNPHAVRCFLLDESGYQTQSTLNAFHHRQRIQLRFAPLICGDKGNWSHRPYHHRALEQPGTTIVSDPYLSVADSQMCITLSQALKIDNQWQVFCCDLDWHDEG</sequence>
<organism evidence="2 3">
    <name type="scientific">Amphritea opalescens</name>
    <dbReference type="NCBI Taxonomy" id="2490544"/>
    <lineage>
        <taxon>Bacteria</taxon>
        <taxon>Pseudomonadati</taxon>
        <taxon>Pseudomonadota</taxon>
        <taxon>Gammaproteobacteria</taxon>
        <taxon>Oceanospirillales</taxon>
        <taxon>Oceanospirillaceae</taxon>
        <taxon>Amphritea</taxon>
    </lineage>
</organism>